<dbReference type="Pfam" id="PF22942">
    <property type="entry name" value="DUF7025"/>
    <property type="match status" value="1"/>
</dbReference>
<name>A0A4Z1JH50_9HELO</name>
<dbReference type="Gene3D" id="3.40.50.300">
    <property type="entry name" value="P-loop containing nucleotide triphosphate hydrolases"/>
    <property type="match status" value="1"/>
</dbReference>
<dbReference type="Proteomes" id="UP000297229">
    <property type="component" value="Unassembled WGS sequence"/>
</dbReference>
<dbReference type="InterPro" id="IPR056599">
    <property type="entry name" value="AAA_lid_fung"/>
</dbReference>
<dbReference type="InterPro" id="IPR003959">
    <property type="entry name" value="ATPase_AAA_core"/>
</dbReference>
<dbReference type="Pfam" id="PF23232">
    <property type="entry name" value="AAA_lid_13"/>
    <property type="match status" value="1"/>
</dbReference>
<dbReference type="InterPro" id="IPR027417">
    <property type="entry name" value="P-loop_NTPase"/>
</dbReference>
<accession>A0A4Z1JH50</accession>
<dbReference type="CDD" id="cd19481">
    <property type="entry name" value="RecA-like_protease"/>
    <property type="match status" value="1"/>
</dbReference>
<reference evidence="2 3" key="1">
    <citation type="submission" date="2017-12" db="EMBL/GenBank/DDBJ databases">
        <title>Comparative genomics of Botrytis spp.</title>
        <authorList>
            <person name="Valero-Jimenez C.A."/>
            <person name="Tapia P."/>
            <person name="Veloso J."/>
            <person name="Silva-Moreno E."/>
            <person name="Staats M."/>
            <person name="Valdes J.H."/>
            <person name="Van Kan J.A.L."/>
        </authorList>
    </citation>
    <scope>NUCLEOTIDE SEQUENCE [LARGE SCALE GENOMIC DNA]</scope>
    <source>
        <strain evidence="2 3">Be9601</strain>
    </source>
</reference>
<dbReference type="PANTHER" id="PTHR46411">
    <property type="entry name" value="FAMILY ATPASE, PUTATIVE-RELATED"/>
    <property type="match status" value="1"/>
</dbReference>
<proteinExistence type="predicted"/>
<dbReference type="Pfam" id="PF00004">
    <property type="entry name" value="AAA"/>
    <property type="match status" value="1"/>
</dbReference>
<dbReference type="PANTHER" id="PTHR46411:SF3">
    <property type="entry name" value="AAA+ ATPASE DOMAIN-CONTAINING PROTEIN"/>
    <property type="match status" value="1"/>
</dbReference>
<dbReference type="STRING" id="278938.A0A4Z1JH50"/>
<dbReference type="InterPro" id="IPR003593">
    <property type="entry name" value="AAA+_ATPase"/>
</dbReference>
<protein>
    <recommendedName>
        <fullName evidence="1">AAA+ ATPase domain-containing protein</fullName>
    </recommendedName>
</protein>
<dbReference type="GO" id="GO:0016887">
    <property type="term" value="F:ATP hydrolysis activity"/>
    <property type="evidence" value="ECO:0007669"/>
    <property type="project" value="InterPro"/>
</dbReference>
<dbReference type="SUPFAM" id="SSF52540">
    <property type="entry name" value="P-loop containing nucleoside triphosphate hydrolases"/>
    <property type="match status" value="1"/>
</dbReference>
<gene>
    <name evidence="2" type="ORF">BELL_0683g00040</name>
</gene>
<keyword evidence="3" id="KW-1185">Reference proteome</keyword>
<evidence type="ECO:0000259" key="1">
    <source>
        <dbReference type="SMART" id="SM00382"/>
    </source>
</evidence>
<evidence type="ECO:0000313" key="2">
    <source>
        <dbReference type="EMBL" id="TGO70692.1"/>
    </source>
</evidence>
<organism evidence="2 3">
    <name type="scientific">Botrytis elliptica</name>
    <dbReference type="NCBI Taxonomy" id="278938"/>
    <lineage>
        <taxon>Eukaryota</taxon>
        <taxon>Fungi</taxon>
        <taxon>Dikarya</taxon>
        <taxon>Ascomycota</taxon>
        <taxon>Pezizomycotina</taxon>
        <taxon>Leotiomycetes</taxon>
        <taxon>Helotiales</taxon>
        <taxon>Sclerotiniaceae</taxon>
        <taxon>Botrytis</taxon>
    </lineage>
</organism>
<dbReference type="SMART" id="SM00382">
    <property type="entry name" value="AAA"/>
    <property type="match status" value="1"/>
</dbReference>
<comment type="caution">
    <text evidence="2">The sequence shown here is derived from an EMBL/GenBank/DDBJ whole genome shotgun (WGS) entry which is preliminary data.</text>
</comment>
<feature type="domain" description="AAA+ ATPase" evidence="1">
    <location>
        <begin position="563"/>
        <end position="691"/>
    </location>
</feature>
<dbReference type="EMBL" id="PQXM01000681">
    <property type="protein sequence ID" value="TGO70692.1"/>
    <property type="molecule type" value="Genomic_DNA"/>
</dbReference>
<sequence length="833" mass="94155">MAGKEDLPGSLAPLMAKFIALEEKYSGLEKRFNKLQEESSISKSLALGTLKIVTSDGTGLIPPCTMTQGNRMEKTVPPVLIDLSHPTSRAKVVISRIDMETGERKDQPANEPILSAPSDTVEKSQAFILRKIIDDPDQNDGNYSQVEITSDGLWNLLKQILNHWLDHVFDGSPVLLYSPYEPLVLYWDDLNNAAEKEVEDAVEKQARADLKLLLETIGSGSGDAKLDKYLKSRKSNVDQRTVTYETLWTIFAPGTLVYGRFFQGEDQLFLVYESEWLWSLNPRPRYWELTVWSYDWNGRIFKRSPAILKIEAFEGQKAISSLSVFPLKFHDDVESVKRRLIERGRKFRGYCMSNNADRMFDYGGPAIFEQRGFSNAQDDDDGDDTSRLPSEYRNIHYRSIADLSTANSKSVNIEGRVMIDFESYFRYGPAFARIGALIPQPNVDECGCHACRKNLPLREKLRTRFDEEAHQKGEWHDEQYMLCPPRVLGYILYDKQWAQLQVTCLKNIPRDDYRNSWSERLVLKDGDLTKNIILNLVTSHGTKSEEGEEQELEVDDIVANKGKGLVILLYGPPGVGKTTTAETVAIAARKPLFSISVADVGDKAKKVEKNLAKIFSLASSWQAILLIDEADVFLESRGQGAANNVERNSLVSVFLRVLEYYQGILMLTTNQIAQFDVAIKSRIHVAFKYEELTPDQTLAIFNGFLQPLEKKGLIDDMRFITEWLTDDVVKMRLDGRQIRNIVTSAVGIARAEAGGKGPKLTYKHLKAMVSNVKDFKDEFIAAYERYKTNNSVISNSSTITIVNPDPQSQQARLEKHYKTPFGNTAQGQSLQKA</sequence>
<dbReference type="InterPro" id="IPR054289">
    <property type="entry name" value="DUF7025"/>
</dbReference>
<evidence type="ECO:0000313" key="3">
    <source>
        <dbReference type="Proteomes" id="UP000297229"/>
    </source>
</evidence>
<dbReference type="GO" id="GO:0005524">
    <property type="term" value="F:ATP binding"/>
    <property type="evidence" value="ECO:0007669"/>
    <property type="project" value="InterPro"/>
</dbReference>
<dbReference type="AlphaFoldDB" id="A0A4Z1JH50"/>